<evidence type="ECO:0000256" key="2">
    <source>
        <dbReference type="ARBA" id="ARBA00005974"/>
    </source>
</evidence>
<evidence type="ECO:0000256" key="5">
    <source>
        <dbReference type="ARBA" id="ARBA00022970"/>
    </source>
</evidence>
<dbReference type="KEGG" id="nss:113413524"/>
<evidence type="ECO:0000256" key="8">
    <source>
        <dbReference type="ARBA" id="ARBA00023136"/>
    </source>
</evidence>
<dbReference type="InterPro" id="IPR004686">
    <property type="entry name" value="Mtc"/>
</dbReference>
<comment type="similarity">
    <text evidence="2">Belongs to the sideroflexin family.</text>
</comment>
<keyword evidence="7" id="KW-0496">Mitochondrion</keyword>
<keyword evidence="3" id="KW-0813">Transport</keyword>
<dbReference type="GO" id="GO:0015075">
    <property type="term" value="F:monoatomic ion transmembrane transporter activity"/>
    <property type="evidence" value="ECO:0007669"/>
    <property type="project" value="InterPro"/>
</dbReference>
<keyword evidence="5" id="KW-0029">Amino-acid transport</keyword>
<dbReference type="GO" id="GO:1990542">
    <property type="term" value="P:mitochondrial transmembrane transport"/>
    <property type="evidence" value="ECO:0007669"/>
    <property type="project" value="TreeGrafter"/>
</dbReference>
<evidence type="ECO:0000256" key="7">
    <source>
        <dbReference type="ARBA" id="ARBA00023128"/>
    </source>
</evidence>
<dbReference type="GO" id="GO:0005743">
    <property type="term" value="C:mitochondrial inner membrane"/>
    <property type="evidence" value="ECO:0007669"/>
    <property type="project" value="TreeGrafter"/>
</dbReference>
<name>A0A6J1U5R9_9SAUR</name>
<dbReference type="PANTHER" id="PTHR11153:SF3">
    <property type="entry name" value="SIDEROFLEXIN-4"/>
    <property type="match status" value="1"/>
</dbReference>
<comment type="subcellular location">
    <subcellularLocation>
        <location evidence="1">Mitochondrion membrane</location>
        <topology evidence="1">Multi-pass membrane protein</topology>
    </subcellularLocation>
</comment>
<keyword evidence="6 9" id="KW-1133">Transmembrane helix</keyword>
<dbReference type="Pfam" id="PF03820">
    <property type="entry name" value="SFXNs"/>
    <property type="match status" value="1"/>
</dbReference>
<keyword evidence="4 9" id="KW-0812">Transmembrane</keyword>
<feature type="transmembrane region" description="Helical" evidence="9">
    <location>
        <begin position="241"/>
        <end position="262"/>
    </location>
</feature>
<dbReference type="AlphaFoldDB" id="A0A6J1U5R9"/>
<feature type="transmembrane region" description="Helical" evidence="9">
    <location>
        <begin position="328"/>
        <end position="349"/>
    </location>
</feature>
<dbReference type="PANTHER" id="PTHR11153">
    <property type="entry name" value="SIDEROFLEXIN"/>
    <property type="match status" value="1"/>
</dbReference>
<evidence type="ECO:0000256" key="6">
    <source>
        <dbReference type="ARBA" id="ARBA00022989"/>
    </source>
</evidence>
<evidence type="ECO:0000256" key="1">
    <source>
        <dbReference type="ARBA" id="ARBA00004225"/>
    </source>
</evidence>
<reference evidence="11" key="1">
    <citation type="submission" date="2025-08" db="UniProtKB">
        <authorList>
            <consortium name="RefSeq"/>
        </authorList>
    </citation>
    <scope>IDENTIFICATION</scope>
</reference>
<evidence type="ECO:0000256" key="9">
    <source>
        <dbReference type="SAM" id="Phobius"/>
    </source>
</evidence>
<feature type="transmembrane region" description="Helical" evidence="9">
    <location>
        <begin position="141"/>
        <end position="161"/>
    </location>
</feature>
<evidence type="ECO:0000313" key="10">
    <source>
        <dbReference type="Proteomes" id="UP000504612"/>
    </source>
</evidence>
<organism evidence="10 11">
    <name type="scientific">Notechis scutatus</name>
    <name type="common">mainland tiger snake</name>
    <dbReference type="NCBI Taxonomy" id="8663"/>
    <lineage>
        <taxon>Eukaryota</taxon>
        <taxon>Metazoa</taxon>
        <taxon>Chordata</taxon>
        <taxon>Craniata</taxon>
        <taxon>Vertebrata</taxon>
        <taxon>Euteleostomi</taxon>
        <taxon>Lepidosauria</taxon>
        <taxon>Squamata</taxon>
        <taxon>Bifurcata</taxon>
        <taxon>Unidentata</taxon>
        <taxon>Episquamata</taxon>
        <taxon>Toxicofera</taxon>
        <taxon>Serpentes</taxon>
        <taxon>Colubroidea</taxon>
        <taxon>Elapidae</taxon>
        <taxon>Hydrophiinae</taxon>
        <taxon>Notechis</taxon>
    </lineage>
</organism>
<protein>
    <submittedName>
        <fullName evidence="11">Sideroflexin-4 isoform X1</fullName>
    </submittedName>
</protein>
<keyword evidence="10" id="KW-1185">Reference proteome</keyword>
<gene>
    <name evidence="11" type="primary">SFXN4</name>
</gene>
<dbReference type="GO" id="GO:0006865">
    <property type="term" value="P:amino acid transport"/>
    <property type="evidence" value="ECO:0007669"/>
    <property type="project" value="UniProtKB-KW"/>
</dbReference>
<feature type="transmembrane region" description="Helical" evidence="9">
    <location>
        <begin position="208"/>
        <end position="229"/>
    </location>
</feature>
<proteinExistence type="inferred from homology"/>
<accession>A0A6J1U5R9</accession>
<dbReference type="Proteomes" id="UP000504612">
    <property type="component" value="Unplaced"/>
</dbReference>
<dbReference type="CTD" id="119559"/>
<sequence length="380" mass="42756">MCWGDPRFIPSLEAREDCHSSLPTSCDSVPAIPPFSRKWGESFHGDSSFSGENGSCLKSPSKIESAPENKRAATFYERWKHWVEILDPLVIFTREADINASRDLLLNSGENVMSSQDEKIRDAWKISLSCVNSSTGDTIPFFFRGGGFVFISASLAAIASLPYRTFLSSFCRQFVFQTYIGGFSLANRNSLKRPLENDEKNEFSWKQACLAVGSTPALALIGTLPHYFIERKKSLNTPGHFFSKFMASALFGVLCACNVFTVRNFERESGIKVMRSTGEVIGMSQVAGKKAVRETALSRGILFGVPVVISETSVYLINRRRLFPQKSMFLRGFLVYFFCWLILPVSLSWTPQLREIKQNELEPDLVSSTKETTFFFYRGV</sequence>
<evidence type="ECO:0000313" key="11">
    <source>
        <dbReference type="RefSeq" id="XP_026525645.1"/>
    </source>
</evidence>
<evidence type="ECO:0000256" key="3">
    <source>
        <dbReference type="ARBA" id="ARBA00022448"/>
    </source>
</evidence>
<dbReference type="RefSeq" id="XP_026525645.1">
    <property type="nucleotide sequence ID" value="XM_026669860.1"/>
</dbReference>
<dbReference type="GeneID" id="113413524"/>
<keyword evidence="8 9" id="KW-0472">Membrane</keyword>
<evidence type="ECO:0000256" key="4">
    <source>
        <dbReference type="ARBA" id="ARBA00022692"/>
    </source>
</evidence>